<dbReference type="EMBL" id="PDCK01000040">
    <property type="protein sequence ID" value="PRQ50407.1"/>
    <property type="molecule type" value="Genomic_DNA"/>
</dbReference>
<protein>
    <submittedName>
        <fullName evidence="2">Uncharacterized protein</fullName>
    </submittedName>
</protein>
<dbReference type="Gramene" id="PRQ50407">
    <property type="protein sequence ID" value="PRQ50407"/>
    <property type="gene ID" value="RchiOBHm_Chr2g0132851"/>
</dbReference>
<keyword evidence="3" id="KW-1185">Reference proteome</keyword>
<reference evidence="2 3" key="1">
    <citation type="journal article" date="2018" name="Nat. Genet.">
        <title>The Rosa genome provides new insights in the design of modern roses.</title>
        <authorList>
            <person name="Bendahmane M."/>
        </authorList>
    </citation>
    <scope>NUCLEOTIDE SEQUENCE [LARGE SCALE GENOMIC DNA]</scope>
    <source>
        <strain evidence="3">cv. Old Blush</strain>
    </source>
</reference>
<sequence length="102" mass="11173">MEDSGRRGSVEAMPSICGSEVAFSLPGSWLRGFRSETDLNVQVAGFWLEMAARRRCGDDDVVVAVAALVGLWFCWIGLDLCSFLAGPSGCWAWALAQDPYFY</sequence>
<dbReference type="Proteomes" id="UP000238479">
    <property type="component" value="Chromosome 2"/>
</dbReference>
<evidence type="ECO:0000313" key="2">
    <source>
        <dbReference type="EMBL" id="PRQ50407.1"/>
    </source>
</evidence>
<proteinExistence type="predicted"/>
<evidence type="ECO:0000313" key="3">
    <source>
        <dbReference type="Proteomes" id="UP000238479"/>
    </source>
</evidence>
<keyword evidence="1" id="KW-0472">Membrane</keyword>
<evidence type="ECO:0000256" key="1">
    <source>
        <dbReference type="SAM" id="Phobius"/>
    </source>
</evidence>
<organism evidence="2 3">
    <name type="scientific">Rosa chinensis</name>
    <name type="common">China rose</name>
    <dbReference type="NCBI Taxonomy" id="74649"/>
    <lineage>
        <taxon>Eukaryota</taxon>
        <taxon>Viridiplantae</taxon>
        <taxon>Streptophyta</taxon>
        <taxon>Embryophyta</taxon>
        <taxon>Tracheophyta</taxon>
        <taxon>Spermatophyta</taxon>
        <taxon>Magnoliopsida</taxon>
        <taxon>eudicotyledons</taxon>
        <taxon>Gunneridae</taxon>
        <taxon>Pentapetalae</taxon>
        <taxon>rosids</taxon>
        <taxon>fabids</taxon>
        <taxon>Rosales</taxon>
        <taxon>Rosaceae</taxon>
        <taxon>Rosoideae</taxon>
        <taxon>Rosoideae incertae sedis</taxon>
        <taxon>Rosa</taxon>
    </lineage>
</organism>
<keyword evidence="1" id="KW-1133">Transmembrane helix</keyword>
<comment type="caution">
    <text evidence="2">The sequence shown here is derived from an EMBL/GenBank/DDBJ whole genome shotgun (WGS) entry which is preliminary data.</text>
</comment>
<keyword evidence="1" id="KW-0812">Transmembrane</keyword>
<accession>A0A2P6RVE8</accession>
<feature type="transmembrane region" description="Helical" evidence="1">
    <location>
        <begin position="61"/>
        <end position="78"/>
    </location>
</feature>
<dbReference type="AlphaFoldDB" id="A0A2P6RVE8"/>
<gene>
    <name evidence="2" type="ORF">RchiOBHm_Chr2g0132851</name>
</gene>
<name>A0A2P6RVE8_ROSCH</name>